<evidence type="ECO:0000313" key="2">
    <source>
        <dbReference type="EMBL" id="MYM19626.1"/>
    </source>
</evidence>
<keyword evidence="2" id="KW-0808">Transferase</keyword>
<name>A0A6N9H786_9MICO</name>
<dbReference type="InterPro" id="IPR050276">
    <property type="entry name" value="MshD_Acetyltransferase"/>
</dbReference>
<gene>
    <name evidence="2" type="ORF">GSY69_06485</name>
</gene>
<evidence type="ECO:0000313" key="3">
    <source>
        <dbReference type="Proteomes" id="UP000469215"/>
    </source>
</evidence>
<dbReference type="PROSITE" id="PS51186">
    <property type="entry name" value="GNAT"/>
    <property type="match status" value="1"/>
</dbReference>
<dbReference type="SUPFAM" id="SSF55729">
    <property type="entry name" value="Acyl-CoA N-acyltransferases (Nat)"/>
    <property type="match status" value="1"/>
</dbReference>
<dbReference type="InterPro" id="IPR000182">
    <property type="entry name" value="GNAT_dom"/>
</dbReference>
<dbReference type="PANTHER" id="PTHR43617:SF20">
    <property type="entry name" value="N-ALPHA-ACETYLTRANSFERASE RIMI"/>
    <property type="match status" value="1"/>
</dbReference>
<dbReference type="EMBL" id="WWEQ01000020">
    <property type="protein sequence ID" value="MYM19626.1"/>
    <property type="molecule type" value="Genomic_DNA"/>
</dbReference>
<organism evidence="2 3">
    <name type="scientific">Brevibacterium rongguiense</name>
    <dbReference type="NCBI Taxonomy" id="2695267"/>
    <lineage>
        <taxon>Bacteria</taxon>
        <taxon>Bacillati</taxon>
        <taxon>Actinomycetota</taxon>
        <taxon>Actinomycetes</taxon>
        <taxon>Micrococcales</taxon>
        <taxon>Brevibacteriaceae</taxon>
        <taxon>Brevibacterium</taxon>
    </lineage>
</organism>
<dbReference type="Proteomes" id="UP000469215">
    <property type="component" value="Unassembled WGS sequence"/>
</dbReference>
<sequence length="166" mass="17598">MATIRPLTDDAATQQLLEPFLLLAVNWSMDKPELSRDEAMSRPELARYVTGWGQAGDLALGAYEGNGADRLIGAAWLRRLPDSPGYGWVADDIPELTIAVHPDRQGEGIGTALLRALKGTARVAGERAISLSVEDGNGAAHLYAAAGFRTVGADGDASIMLLDLRA</sequence>
<accession>A0A6N9H786</accession>
<dbReference type="AlphaFoldDB" id="A0A6N9H786"/>
<dbReference type="InterPro" id="IPR016181">
    <property type="entry name" value="Acyl_CoA_acyltransferase"/>
</dbReference>
<comment type="caution">
    <text evidence="2">The sequence shown here is derived from an EMBL/GenBank/DDBJ whole genome shotgun (WGS) entry which is preliminary data.</text>
</comment>
<keyword evidence="3" id="KW-1185">Reference proteome</keyword>
<dbReference type="Gene3D" id="3.40.630.30">
    <property type="match status" value="1"/>
</dbReference>
<reference evidence="2 3" key="1">
    <citation type="submission" date="2020-01" db="EMBL/GenBank/DDBJ databases">
        <authorList>
            <person name="Deng T."/>
        </authorList>
    </citation>
    <scope>NUCLEOTIDE SEQUENCE [LARGE SCALE GENOMIC DNA]</scope>
    <source>
        <strain evidence="2 3">5221</strain>
    </source>
</reference>
<feature type="domain" description="N-acetyltransferase" evidence="1">
    <location>
        <begin position="2"/>
        <end position="165"/>
    </location>
</feature>
<protein>
    <submittedName>
        <fullName evidence="2">GNAT family N-acetyltransferase</fullName>
    </submittedName>
</protein>
<dbReference type="GO" id="GO:0008999">
    <property type="term" value="F:protein-N-terminal-alanine acetyltransferase activity"/>
    <property type="evidence" value="ECO:0007669"/>
    <property type="project" value="TreeGrafter"/>
</dbReference>
<dbReference type="Pfam" id="PF00583">
    <property type="entry name" value="Acetyltransf_1"/>
    <property type="match status" value="1"/>
</dbReference>
<proteinExistence type="predicted"/>
<dbReference type="PANTHER" id="PTHR43617">
    <property type="entry name" value="L-AMINO ACID N-ACETYLTRANSFERASE"/>
    <property type="match status" value="1"/>
</dbReference>
<dbReference type="CDD" id="cd04301">
    <property type="entry name" value="NAT_SF"/>
    <property type="match status" value="1"/>
</dbReference>
<evidence type="ECO:0000259" key="1">
    <source>
        <dbReference type="PROSITE" id="PS51186"/>
    </source>
</evidence>
<dbReference type="RefSeq" id="WP_160953055.1">
    <property type="nucleotide sequence ID" value="NZ_WWEQ01000020.1"/>
</dbReference>